<comment type="caution">
    <text evidence="2">The sequence shown here is derived from an EMBL/GenBank/DDBJ whole genome shotgun (WGS) entry which is preliminary data.</text>
</comment>
<dbReference type="EMBL" id="NSLY01000049">
    <property type="protein sequence ID" value="PDP58225.1"/>
    <property type="molecule type" value="Genomic_DNA"/>
</dbReference>
<name>A0A2A6ECM9_PREIN</name>
<sequence>MLPFGSTQKDFRVFFGINTKNVYLCDDLEYKLRKGLGNDKILQANALRYEVHLKEQEAIALMEAVIEGKLLIFKYKKIMGEKSKKIGEYGEDYAEKFFNSVGWNSLSKGIELKCSNELHQNKNGNPSRTHGIDFLYTYQSPLVDGQLNNVIISVKDQNYPNNPNTKFREFMKELIAMLECYDCSEEKQKVLKNYRCNSINDVGILFWINNTGKSDTDLIKSVSSVRLEDTRDNTIYLVDNRRATFILEVMKFIKTKNDFQYSFYYPLTGRNLNPQNRSNAGKILPIEYLNSSVIPIKLEKKSNNKEISLFLATIDHFEADEFMRLMGLAKDISTNLVGEVIIAFPDYDQLKHSNVVNELKQGFQDADFTKTVSVINYINPINAL</sequence>
<dbReference type="InterPro" id="IPR058873">
    <property type="entry name" value="PDDEXK_GAPS4"/>
</dbReference>
<dbReference type="Proteomes" id="UP000219058">
    <property type="component" value="Unassembled WGS sequence"/>
</dbReference>
<proteinExistence type="predicted"/>
<evidence type="ECO:0000313" key="2">
    <source>
        <dbReference type="EMBL" id="PDP58225.1"/>
    </source>
</evidence>
<accession>A0A2A6ECM9</accession>
<reference evidence="2 3" key="1">
    <citation type="submission" date="2017-09" db="EMBL/GenBank/DDBJ databases">
        <title>Phase variable restriction modification systems are present in the genome sequences of periodontal pathogens Prevotella intermedia, Tannerella forsythia and Porphyromonas gingivalis.</title>
        <authorList>
            <person name="Haigh R.D."/>
            <person name="Crawford L."/>
            <person name="Ralph J."/>
            <person name="Wanford J."/>
            <person name="Vartoukian S.R."/>
            <person name="Hijazib K."/>
            <person name="Wade W."/>
            <person name="Oggioni M.R."/>
        </authorList>
    </citation>
    <scope>NUCLEOTIDE SEQUENCE [LARGE SCALE GENOMIC DNA]</scope>
    <source>
        <strain evidence="2 3">WW2834</strain>
    </source>
</reference>
<organism evidence="2 3">
    <name type="scientific">Prevotella intermedia</name>
    <dbReference type="NCBI Taxonomy" id="28131"/>
    <lineage>
        <taxon>Bacteria</taxon>
        <taxon>Pseudomonadati</taxon>
        <taxon>Bacteroidota</taxon>
        <taxon>Bacteroidia</taxon>
        <taxon>Bacteroidales</taxon>
        <taxon>Prevotellaceae</taxon>
        <taxon>Prevotella</taxon>
    </lineage>
</organism>
<dbReference type="AlphaFoldDB" id="A0A2A6ECM9"/>
<dbReference type="Pfam" id="PF26115">
    <property type="entry name" value="PDDEXK_GAPS4"/>
    <property type="match status" value="1"/>
</dbReference>
<protein>
    <recommendedName>
        <fullName evidence="1">GAPS4 PD-(D/E)XK nuclease domain-containing protein</fullName>
    </recommendedName>
</protein>
<evidence type="ECO:0000259" key="1">
    <source>
        <dbReference type="Pfam" id="PF26115"/>
    </source>
</evidence>
<evidence type="ECO:0000313" key="3">
    <source>
        <dbReference type="Proteomes" id="UP000219058"/>
    </source>
</evidence>
<feature type="domain" description="GAPS4 PD-(D/E)XK nuclease" evidence="1">
    <location>
        <begin position="79"/>
        <end position="242"/>
    </location>
</feature>
<gene>
    <name evidence="2" type="ORF">CLI71_11790</name>
</gene>